<dbReference type="AlphaFoldDB" id="A0A8D8HJI7"/>
<evidence type="ECO:0000313" key="1">
    <source>
        <dbReference type="EMBL" id="CAG6536203.1"/>
    </source>
</evidence>
<protein>
    <submittedName>
        <fullName evidence="1">(northern house mosquito) hypothetical protein</fullName>
    </submittedName>
</protein>
<name>A0A8D8HJI7_CULPI</name>
<dbReference type="EMBL" id="HBUE01321176">
    <property type="protein sequence ID" value="CAG6588189.1"/>
    <property type="molecule type" value="Transcribed_RNA"/>
</dbReference>
<dbReference type="EMBL" id="HBUE01073042">
    <property type="protein sequence ID" value="CAG6473600.1"/>
    <property type="molecule type" value="Transcribed_RNA"/>
</dbReference>
<dbReference type="EMBL" id="HBUE01321179">
    <property type="protein sequence ID" value="CAG6588195.1"/>
    <property type="molecule type" value="Transcribed_RNA"/>
</dbReference>
<accession>A0A8D8HJI7</accession>
<organism evidence="1">
    <name type="scientific">Culex pipiens</name>
    <name type="common">House mosquito</name>
    <dbReference type="NCBI Taxonomy" id="7175"/>
    <lineage>
        <taxon>Eukaryota</taxon>
        <taxon>Metazoa</taxon>
        <taxon>Ecdysozoa</taxon>
        <taxon>Arthropoda</taxon>
        <taxon>Hexapoda</taxon>
        <taxon>Insecta</taxon>
        <taxon>Pterygota</taxon>
        <taxon>Neoptera</taxon>
        <taxon>Endopterygota</taxon>
        <taxon>Diptera</taxon>
        <taxon>Nematocera</taxon>
        <taxon>Culicoidea</taxon>
        <taxon>Culicidae</taxon>
        <taxon>Culicinae</taxon>
        <taxon>Culicini</taxon>
        <taxon>Culex</taxon>
        <taxon>Culex</taxon>
    </lineage>
</organism>
<dbReference type="EMBL" id="HBUE01214661">
    <property type="protein sequence ID" value="CAG6536203.1"/>
    <property type="molecule type" value="Transcribed_RNA"/>
</dbReference>
<sequence>MGLHHVHVYMLDLHRCTGSIPRRGMVLCIRTWQSLPTVDAVRGGIPSGHLSILVRVQNPSYRVRRVDAVQHRHRSDPLHDGRTTQVPWNQSAGCWKCPRVDILILPELCSHARTEQHESDRHTAIQLPEGVRSAGKLYDKYRLQL</sequence>
<proteinExistence type="predicted"/>
<dbReference type="EMBL" id="HBUE01321177">
    <property type="protein sequence ID" value="CAG6588191.1"/>
    <property type="molecule type" value="Transcribed_RNA"/>
</dbReference>
<dbReference type="EMBL" id="HBUE01214658">
    <property type="protein sequence ID" value="CAG6536197.1"/>
    <property type="molecule type" value="Transcribed_RNA"/>
</dbReference>
<dbReference type="EMBL" id="HBUE01214657">
    <property type="protein sequence ID" value="CAG6536195.1"/>
    <property type="molecule type" value="Transcribed_RNA"/>
</dbReference>
<reference evidence="1" key="1">
    <citation type="submission" date="2021-05" db="EMBL/GenBank/DDBJ databases">
        <authorList>
            <person name="Alioto T."/>
            <person name="Alioto T."/>
            <person name="Gomez Garrido J."/>
        </authorList>
    </citation>
    <scope>NUCLEOTIDE SEQUENCE</scope>
</reference>
<dbReference type="EMBL" id="HBUE01214659">
    <property type="protein sequence ID" value="CAG6536199.1"/>
    <property type="molecule type" value="Transcribed_RNA"/>
</dbReference>
<dbReference type="EMBL" id="HBUE01321175">
    <property type="protein sequence ID" value="CAG6588187.1"/>
    <property type="molecule type" value="Transcribed_RNA"/>
</dbReference>